<dbReference type="Proteomes" id="UP000643279">
    <property type="component" value="Unassembled WGS sequence"/>
</dbReference>
<evidence type="ECO:0000259" key="1">
    <source>
        <dbReference type="Pfam" id="PF12697"/>
    </source>
</evidence>
<dbReference type="Pfam" id="PF12697">
    <property type="entry name" value="Abhydrolase_6"/>
    <property type="match status" value="1"/>
</dbReference>
<proteinExistence type="predicted"/>
<dbReference type="InterPro" id="IPR029058">
    <property type="entry name" value="AB_hydrolase_fold"/>
</dbReference>
<accession>A0ABQ2B123</accession>
<dbReference type="InterPro" id="IPR050266">
    <property type="entry name" value="AB_hydrolase_sf"/>
</dbReference>
<name>A0ABQ2B123_9MICC</name>
<reference evidence="3" key="1">
    <citation type="journal article" date="2019" name="Int. J. Syst. Evol. Microbiol.">
        <title>The Global Catalogue of Microorganisms (GCM) 10K type strain sequencing project: providing services to taxonomists for standard genome sequencing and annotation.</title>
        <authorList>
            <consortium name="The Broad Institute Genomics Platform"/>
            <consortium name="The Broad Institute Genome Sequencing Center for Infectious Disease"/>
            <person name="Wu L."/>
            <person name="Ma J."/>
        </authorList>
    </citation>
    <scope>NUCLEOTIDE SEQUENCE [LARGE SCALE GENOMIC DNA]</scope>
    <source>
        <strain evidence="3">CGMCC 1.12778</strain>
    </source>
</reference>
<gene>
    <name evidence="2" type="ORF">GCM10007170_43620</name>
</gene>
<dbReference type="Gene3D" id="3.40.50.1820">
    <property type="entry name" value="alpha/beta hydrolase"/>
    <property type="match status" value="1"/>
</dbReference>
<dbReference type="InterPro" id="IPR000073">
    <property type="entry name" value="AB_hydrolase_1"/>
</dbReference>
<keyword evidence="3" id="KW-1185">Reference proteome</keyword>
<evidence type="ECO:0000313" key="2">
    <source>
        <dbReference type="EMBL" id="GGI02275.1"/>
    </source>
</evidence>
<comment type="caution">
    <text evidence="2">The sequence shown here is derived from an EMBL/GenBank/DDBJ whole genome shotgun (WGS) entry which is preliminary data.</text>
</comment>
<dbReference type="EMBL" id="BMFW01000043">
    <property type="protein sequence ID" value="GGI02275.1"/>
    <property type="molecule type" value="Genomic_DNA"/>
</dbReference>
<dbReference type="SUPFAM" id="SSF53474">
    <property type="entry name" value="alpha/beta-Hydrolases"/>
    <property type="match status" value="1"/>
</dbReference>
<dbReference type="PANTHER" id="PTHR43798">
    <property type="entry name" value="MONOACYLGLYCEROL LIPASE"/>
    <property type="match status" value="1"/>
</dbReference>
<organism evidence="2 3">
    <name type="scientific">Arthrobacter liuii</name>
    <dbReference type="NCBI Taxonomy" id="1476996"/>
    <lineage>
        <taxon>Bacteria</taxon>
        <taxon>Bacillati</taxon>
        <taxon>Actinomycetota</taxon>
        <taxon>Actinomycetes</taxon>
        <taxon>Micrococcales</taxon>
        <taxon>Micrococcaceae</taxon>
        <taxon>Arthrobacter</taxon>
    </lineage>
</organism>
<evidence type="ECO:0000313" key="3">
    <source>
        <dbReference type="Proteomes" id="UP000643279"/>
    </source>
</evidence>
<protein>
    <submittedName>
        <fullName evidence="2">Oxidoreductase</fullName>
    </submittedName>
</protein>
<feature type="domain" description="AB hydrolase-1" evidence="1">
    <location>
        <begin position="30"/>
        <end position="264"/>
    </location>
</feature>
<dbReference type="RefSeq" id="WP_188573603.1">
    <property type="nucleotide sequence ID" value="NZ_BMFW01000043.1"/>
</dbReference>
<sequence length="272" mass="29580">MSDNPVQRKTVEVNGTVLSYLQAGDEGRPLLLLHGTFWSRVWRPVLPNLGSRARCFALDLPGFGASGGELDIHTATVPELARTVLAAADALSLRTFDLAGHDIGGGIAQHLTATSGRVQRLILMNSVMFDSWPVPAVERFRDPEVRASTGVEQMMAARADTTRRAVARSLDEDEVADYISPWKDPARVRSWMAMAAAADAKYTLDLIPALVKAAVPMRLVWGSGDDFQKVAFARRYTADIPATDLVEVPGKHIPTEDSPDQVTAAILDHLAR</sequence>